<sequence>MQNSSFTAGELDGNRPVPFRLTPNISELLTNIGITGPLTASAIAVARCLVIPNFKIQSILRTILRDEMVTGYRKRLEDKSGLATAGTSVEKPMEMDNETIISMVTKAVTAIMNRLNSLASFDGPDSKVATLVAAANSPDNLCRMDPAWHPWL</sequence>
<dbReference type="PROSITE" id="PS51190">
    <property type="entry name" value="FATC"/>
    <property type="match status" value="1"/>
</dbReference>
<proteinExistence type="predicted"/>
<dbReference type="GO" id="GO:0006281">
    <property type="term" value="P:DNA repair"/>
    <property type="evidence" value="ECO:0007669"/>
    <property type="project" value="TreeGrafter"/>
</dbReference>
<dbReference type="Pfam" id="PF02260">
    <property type="entry name" value="FATC"/>
    <property type="match status" value="1"/>
</dbReference>
<feature type="domain" description="FATC" evidence="2">
    <location>
        <begin position="120"/>
        <end position="152"/>
    </location>
</feature>
<dbReference type="InterPro" id="IPR050517">
    <property type="entry name" value="DDR_Repair_Kinase"/>
</dbReference>
<dbReference type="PANTHER" id="PTHR11139">
    <property type="entry name" value="ATAXIA TELANGIECTASIA MUTATED ATM -RELATED"/>
    <property type="match status" value="1"/>
</dbReference>
<evidence type="ECO:0000313" key="4">
    <source>
        <dbReference type="Proteomes" id="UP001153954"/>
    </source>
</evidence>
<dbReference type="InterPro" id="IPR003152">
    <property type="entry name" value="FATC_dom"/>
</dbReference>
<dbReference type="SMART" id="SM01343">
    <property type="entry name" value="FATC"/>
    <property type="match status" value="1"/>
</dbReference>
<dbReference type="GO" id="GO:0005634">
    <property type="term" value="C:nucleus"/>
    <property type="evidence" value="ECO:0007669"/>
    <property type="project" value="TreeGrafter"/>
</dbReference>
<evidence type="ECO:0000259" key="1">
    <source>
        <dbReference type="PROSITE" id="PS50290"/>
    </source>
</evidence>
<dbReference type="InterPro" id="IPR000403">
    <property type="entry name" value="PI3/4_kinase_cat_dom"/>
</dbReference>
<dbReference type="GO" id="GO:0006355">
    <property type="term" value="P:regulation of DNA-templated transcription"/>
    <property type="evidence" value="ECO:0007669"/>
    <property type="project" value="TreeGrafter"/>
</dbReference>
<keyword evidence="4" id="KW-1185">Reference proteome</keyword>
<dbReference type="EMBL" id="CAKOGL010000027">
    <property type="protein sequence ID" value="CAH2104879.1"/>
    <property type="molecule type" value="Genomic_DNA"/>
</dbReference>
<protein>
    <recommendedName>
        <fullName evidence="5">FATC domain-containing protein</fullName>
    </recommendedName>
</protein>
<evidence type="ECO:0000313" key="3">
    <source>
        <dbReference type="EMBL" id="CAH2104879.1"/>
    </source>
</evidence>
<evidence type="ECO:0000259" key="2">
    <source>
        <dbReference type="PROSITE" id="PS51190"/>
    </source>
</evidence>
<organism evidence="3 4">
    <name type="scientific">Euphydryas editha</name>
    <name type="common">Edith's checkerspot</name>
    <dbReference type="NCBI Taxonomy" id="104508"/>
    <lineage>
        <taxon>Eukaryota</taxon>
        <taxon>Metazoa</taxon>
        <taxon>Ecdysozoa</taxon>
        <taxon>Arthropoda</taxon>
        <taxon>Hexapoda</taxon>
        <taxon>Insecta</taxon>
        <taxon>Pterygota</taxon>
        <taxon>Neoptera</taxon>
        <taxon>Endopterygota</taxon>
        <taxon>Lepidoptera</taxon>
        <taxon>Glossata</taxon>
        <taxon>Ditrysia</taxon>
        <taxon>Papilionoidea</taxon>
        <taxon>Nymphalidae</taxon>
        <taxon>Nymphalinae</taxon>
        <taxon>Euphydryas</taxon>
    </lineage>
</organism>
<feature type="domain" description="PI3K/PI4K catalytic" evidence="1">
    <location>
        <begin position="1"/>
        <end position="116"/>
    </location>
</feature>
<dbReference type="Proteomes" id="UP001153954">
    <property type="component" value="Unassembled WGS sequence"/>
</dbReference>
<dbReference type="PROSITE" id="PS50290">
    <property type="entry name" value="PI3_4_KINASE_3"/>
    <property type="match status" value="1"/>
</dbReference>
<dbReference type="GO" id="GO:0035267">
    <property type="term" value="C:NuA4 histone acetyltransferase complex"/>
    <property type="evidence" value="ECO:0007669"/>
    <property type="project" value="TreeGrafter"/>
</dbReference>
<name>A0AAU9V235_EUPED</name>
<dbReference type="PANTHER" id="PTHR11139:SF1">
    <property type="entry name" value="TRANSFORMATION_TRANSCRIPTION DOMAIN-ASSOCIATED PROTEIN"/>
    <property type="match status" value="1"/>
</dbReference>
<evidence type="ECO:0008006" key="5">
    <source>
        <dbReference type="Google" id="ProtNLM"/>
    </source>
</evidence>
<dbReference type="GO" id="GO:0000124">
    <property type="term" value="C:SAGA complex"/>
    <property type="evidence" value="ECO:0007669"/>
    <property type="project" value="TreeGrafter"/>
</dbReference>
<dbReference type="AlphaFoldDB" id="A0AAU9V235"/>
<comment type="caution">
    <text evidence="3">The sequence shown here is derived from an EMBL/GenBank/DDBJ whole genome shotgun (WGS) entry which is preliminary data.</text>
</comment>
<accession>A0AAU9V235</accession>
<reference evidence="3" key="1">
    <citation type="submission" date="2022-03" db="EMBL/GenBank/DDBJ databases">
        <authorList>
            <person name="Tunstrom K."/>
        </authorList>
    </citation>
    <scope>NUCLEOTIDE SEQUENCE</scope>
</reference>
<gene>
    <name evidence="3" type="ORF">EEDITHA_LOCUS19205</name>
</gene>